<evidence type="ECO:0000313" key="4">
    <source>
        <dbReference type="Proteomes" id="UP000601435"/>
    </source>
</evidence>
<feature type="compositionally biased region" description="Basic and acidic residues" evidence="2">
    <location>
        <begin position="26"/>
        <end position="38"/>
    </location>
</feature>
<dbReference type="AlphaFoldDB" id="A0A812SZ68"/>
<dbReference type="SUPFAM" id="SSF48403">
    <property type="entry name" value="Ankyrin repeat"/>
    <property type="match status" value="1"/>
</dbReference>
<sequence>MMPGRAPSDSTLSLSSSSSDSTTDAPRAETDRSEVREKSTRRHRRQLMRQERLQEFLQQHQFSQDVCEPRTPGCCLFVDREMVYPIHIAAQEGDQELIRMLIASNADLNQRTSKGRTALEFAEEADSHGSHSGVLEFLRNDVKVLGLRQALQLLDKDKQN</sequence>
<name>A0A812SZ68_9DINO</name>
<dbReference type="InterPro" id="IPR002110">
    <property type="entry name" value="Ankyrin_rpt"/>
</dbReference>
<dbReference type="Gene3D" id="1.25.40.20">
    <property type="entry name" value="Ankyrin repeat-containing domain"/>
    <property type="match status" value="1"/>
</dbReference>
<reference evidence="3" key="1">
    <citation type="submission" date="2021-02" db="EMBL/GenBank/DDBJ databases">
        <authorList>
            <person name="Dougan E. K."/>
            <person name="Rhodes N."/>
            <person name="Thang M."/>
            <person name="Chan C."/>
        </authorList>
    </citation>
    <scope>NUCLEOTIDE SEQUENCE</scope>
</reference>
<dbReference type="PROSITE" id="PS50088">
    <property type="entry name" value="ANK_REPEAT"/>
    <property type="match status" value="1"/>
</dbReference>
<evidence type="ECO:0000256" key="2">
    <source>
        <dbReference type="SAM" id="MobiDB-lite"/>
    </source>
</evidence>
<dbReference type="Proteomes" id="UP000601435">
    <property type="component" value="Unassembled WGS sequence"/>
</dbReference>
<gene>
    <name evidence="3" type="ORF">SNEC2469_LOCUS14323</name>
</gene>
<evidence type="ECO:0000256" key="1">
    <source>
        <dbReference type="PROSITE-ProRule" id="PRU00023"/>
    </source>
</evidence>
<keyword evidence="4" id="KW-1185">Reference proteome</keyword>
<protein>
    <submittedName>
        <fullName evidence="3">Uncharacterized protein</fullName>
    </submittedName>
</protein>
<organism evidence="3 4">
    <name type="scientific">Symbiodinium necroappetens</name>
    <dbReference type="NCBI Taxonomy" id="1628268"/>
    <lineage>
        <taxon>Eukaryota</taxon>
        <taxon>Sar</taxon>
        <taxon>Alveolata</taxon>
        <taxon>Dinophyceae</taxon>
        <taxon>Suessiales</taxon>
        <taxon>Symbiodiniaceae</taxon>
        <taxon>Symbiodinium</taxon>
    </lineage>
</organism>
<dbReference type="PROSITE" id="PS50297">
    <property type="entry name" value="ANK_REP_REGION"/>
    <property type="match status" value="1"/>
</dbReference>
<feature type="compositionally biased region" description="Low complexity" evidence="2">
    <location>
        <begin position="8"/>
        <end position="24"/>
    </location>
</feature>
<dbReference type="InterPro" id="IPR036770">
    <property type="entry name" value="Ankyrin_rpt-contain_sf"/>
</dbReference>
<proteinExistence type="predicted"/>
<dbReference type="Pfam" id="PF13637">
    <property type="entry name" value="Ank_4"/>
    <property type="match status" value="1"/>
</dbReference>
<feature type="region of interest" description="Disordered" evidence="2">
    <location>
        <begin position="1"/>
        <end position="45"/>
    </location>
</feature>
<feature type="repeat" description="ANK" evidence="1">
    <location>
        <begin position="81"/>
        <end position="113"/>
    </location>
</feature>
<dbReference type="EMBL" id="CAJNJA010022945">
    <property type="protein sequence ID" value="CAE7502727.1"/>
    <property type="molecule type" value="Genomic_DNA"/>
</dbReference>
<evidence type="ECO:0000313" key="3">
    <source>
        <dbReference type="EMBL" id="CAE7502727.1"/>
    </source>
</evidence>
<comment type="caution">
    <text evidence="3">The sequence shown here is derived from an EMBL/GenBank/DDBJ whole genome shotgun (WGS) entry which is preliminary data.</text>
</comment>
<accession>A0A812SZ68</accession>
<keyword evidence="1" id="KW-0040">ANK repeat</keyword>
<dbReference type="OrthoDB" id="436192at2759"/>